<proteinExistence type="predicted"/>
<reference evidence="1 2" key="1">
    <citation type="submission" date="2016-10" db="EMBL/GenBank/DDBJ databases">
        <authorList>
            <person name="de Groot N.N."/>
        </authorList>
    </citation>
    <scope>NUCLEOTIDE SEQUENCE [LARGE SCALE GENOMIC DNA]</scope>
    <source>
        <strain evidence="1 2">NE2</strain>
    </source>
</reference>
<dbReference type="InterPro" id="IPR016024">
    <property type="entry name" value="ARM-type_fold"/>
</dbReference>
<dbReference type="OrthoDB" id="7359267at2"/>
<name>A0A1I4CW49_9HYPH</name>
<protein>
    <submittedName>
        <fullName evidence="1">HEAT repeat-containing protein</fullName>
    </submittedName>
</protein>
<dbReference type="RefSeq" id="WP_091686432.1">
    <property type="nucleotide sequence ID" value="NZ_FOSN01000029.1"/>
</dbReference>
<keyword evidence="2" id="KW-1185">Reference proteome</keyword>
<evidence type="ECO:0000313" key="1">
    <source>
        <dbReference type="EMBL" id="SFK84569.1"/>
    </source>
</evidence>
<dbReference type="InterPro" id="IPR011989">
    <property type="entry name" value="ARM-like"/>
</dbReference>
<dbReference type="Gene3D" id="1.25.10.10">
    <property type="entry name" value="Leucine-rich Repeat Variant"/>
    <property type="match status" value="1"/>
</dbReference>
<dbReference type="EMBL" id="FOSN01000029">
    <property type="protein sequence ID" value="SFK84569.1"/>
    <property type="molecule type" value="Genomic_DNA"/>
</dbReference>
<evidence type="ECO:0000313" key="2">
    <source>
        <dbReference type="Proteomes" id="UP000198755"/>
    </source>
</evidence>
<dbReference type="Proteomes" id="UP000198755">
    <property type="component" value="Unassembled WGS sequence"/>
</dbReference>
<accession>A0A1I4CW49</accession>
<sequence length="205" mass="21482">MPLIRSKCDNAAAGVLREEPASLASASPDERWAAARAACDPACISSLGDALALELDARVRQAIFTALARIATPESAGVILPYMRVDDASTRTGALDALRAMPEAARPHLPGLLVDPDADVRILACDLVRDAGGADGPRWLCAMIETEPQANVCAAAVEVLGEIADAAAGPCLSRCAERFPDDPFLRFAIKVVADRVRAETPAPRG</sequence>
<dbReference type="SUPFAM" id="SSF48371">
    <property type="entry name" value="ARM repeat"/>
    <property type="match status" value="1"/>
</dbReference>
<dbReference type="STRING" id="1612308.SAMN05444581_1295"/>
<organism evidence="1 2">
    <name type="scientific">Methylocapsa palsarum</name>
    <dbReference type="NCBI Taxonomy" id="1612308"/>
    <lineage>
        <taxon>Bacteria</taxon>
        <taxon>Pseudomonadati</taxon>
        <taxon>Pseudomonadota</taxon>
        <taxon>Alphaproteobacteria</taxon>
        <taxon>Hyphomicrobiales</taxon>
        <taxon>Beijerinckiaceae</taxon>
        <taxon>Methylocapsa</taxon>
    </lineage>
</organism>
<dbReference type="AlphaFoldDB" id="A0A1I4CW49"/>
<gene>
    <name evidence="1" type="ORF">SAMN05444581_1295</name>
</gene>